<dbReference type="InterPro" id="IPR050469">
    <property type="entry name" value="Diguanylate_Cyclase"/>
</dbReference>
<keyword evidence="2" id="KW-1133">Transmembrane helix</keyword>
<feature type="transmembrane region" description="Helical" evidence="2">
    <location>
        <begin position="37"/>
        <end position="56"/>
    </location>
</feature>
<feature type="transmembrane region" description="Helical" evidence="2">
    <location>
        <begin position="93"/>
        <end position="116"/>
    </location>
</feature>
<keyword evidence="2" id="KW-0472">Membrane</keyword>
<dbReference type="RefSeq" id="WP_301142708.1">
    <property type="nucleotide sequence ID" value="NZ_JAUHQA010000001.1"/>
</dbReference>
<protein>
    <submittedName>
        <fullName evidence="4">GGDEF domain-containing protein</fullName>
        <ecNumber evidence="4">2.7.7.65</ecNumber>
    </submittedName>
</protein>
<dbReference type="PANTHER" id="PTHR45138:SF9">
    <property type="entry name" value="DIGUANYLATE CYCLASE DGCM-RELATED"/>
    <property type="match status" value="1"/>
</dbReference>
<feature type="region of interest" description="Disordered" evidence="1">
    <location>
        <begin position="397"/>
        <end position="422"/>
    </location>
</feature>
<evidence type="ECO:0000256" key="2">
    <source>
        <dbReference type="SAM" id="Phobius"/>
    </source>
</evidence>
<dbReference type="Pfam" id="PF00990">
    <property type="entry name" value="GGDEF"/>
    <property type="match status" value="1"/>
</dbReference>
<dbReference type="SUPFAM" id="SSF55073">
    <property type="entry name" value="Nucleotide cyclase"/>
    <property type="match status" value="1"/>
</dbReference>
<feature type="transmembrane region" description="Helical" evidence="2">
    <location>
        <begin position="62"/>
        <end position="81"/>
    </location>
</feature>
<accession>A0ABT8GIE0</accession>
<organism evidence="4 5">
    <name type="scientific">Demequina muriae</name>
    <dbReference type="NCBI Taxonomy" id="3051664"/>
    <lineage>
        <taxon>Bacteria</taxon>
        <taxon>Bacillati</taxon>
        <taxon>Actinomycetota</taxon>
        <taxon>Actinomycetes</taxon>
        <taxon>Micrococcales</taxon>
        <taxon>Demequinaceae</taxon>
        <taxon>Demequina</taxon>
    </lineage>
</organism>
<name>A0ABT8GIE0_9MICO</name>
<keyword evidence="2" id="KW-0812">Transmembrane</keyword>
<dbReference type="SMART" id="SM00267">
    <property type="entry name" value="GGDEF"/>
    <property type="match status" value="1"/>
</dbReference>
<dbReference type="EMBL" id="JAUHQA010000001">
    <property type="protein sequence ID" value="MDN4481177.1"/>
    <property type="molecule type" value="Genomic_DNA"/>
</dbReference>
<feature type="transmembrane region" description="Helical" evidence="2">
    <location>
        <begin position="122"/>
        <end position="141"/>
    </location>
</feature>
<keyword evidence="4" id="KW-0808">Transferase</keyword>
<keyword evidence="4" id="KW-0548">Nucleotidyltransferase</keyword>
<feature type="transmembrane region" description="Helical" evidence="2">
    <location>
        <begin position="6"/>
        <end position="25"/>
    </location>
</feature>
<evidence type="ECO:0000256" key="1">
    <source>
        <dbReference type="SAM" id="MobiDB-lite"/>
    </source>
</evidence>
<feature type="transmembrane region" description="Helical" evidence="2">
    <location>
        <begin position="153"/>
        <end position="176"/>
    </location>
</feature>
<sequence length="422" mass="44970">MLDDQTMRIVLGGVTLTVLILFYVGVYRPTRSSFSGWWTLALLCAAIARALLLLNGSGLQVVTNPASILLAVIGVTCVWFATRSLRRERLPRWLLGVAPVAILVPKLVEGAAGGVLAGNGPLFLYMSVMFGAGTVETWLAWRARRALAEPARNGEAVVALLVTAIAGTVFATFYVLRAITHVVERPSSGGFELTGFTGTDSIVLLVCLVGVTFSVSAVSWDQQTQELRRRAMHDDLTGLLDRMEFRLQAERAFEDARSSGRGAMVVVADLDQFKAVNDVHGHAAGDGALVAFATALKDSVRAGEVAGRQGGDEFGMVLLDEDDAGALARLRAIGDAYAAHANSVDFPLPTVSFGFASIDDGDSLWEVYERADLAMYVAKADGRDRAVRYSADVALRERREPSAPVTSDSATPDSAPPAAAVP</sequence>
<dbReference type="PROSITE" id="PS50887">
    <property type="entry name" value="GGDEF"/>
    <property type="match status" value="1"/>
</dbReference>
<gene>
    <name evidence="4" type="ORF">QQX02_09605</name>
</gene>
<dbReference type="GO" id="GO:0052621">
    <property type="term" value="F:diguanylate cyclase activity"/>
    <property type="evidence" value="ECO:0007669"/>
    <property type="project" value="UniProtKB-EC"/>
</dbReference>
<keyword evidence="5" id="KW-1185">Reference proteome</keyword>
<feature type="compositionally biased region" description="Low complexity" evidence="1">
    <location>
        <begin position="406"/>
        <end position="422"/>
    </location>
</feature>
<comment type="caution">
    <text evidence="4">The sequence shown here is derived from an EMBL/GenBank/DDBJ whole genome shotgun (WGS) entry which is preliminary data.</text>
</comment>
<dbReference type="NCBIfam" id="TIGR00254">
    <property type="entry name" value="GGDEF"/>
    <property type="match status" value="1"/>
</dbReference>
<evidence type="ECO:0000313" key="4">
    <source>
        <dbReference type="EMBL" id="MDN4481177.1"/>
    </source>
</evidence>
<evidence type="ECO:0000313" key="5">
    <source>
        <dbReference type="Proteomes" id="UP001172708"/>
    </source>
</evidence>
<feature type="domain" description="GGDEF" evidence="3">
    <location>
        <begin position="261"/>
        <end position="391"/>
    </location>
</feature>
<dbReference type="Gene3D" id="3.30.70.270">
    <property type="match status" value="1"/>
</dbReference>
<reference evidence="4" key="1">
    <citation type="submission" date="2023-06" db="EMBL/GenBank/DDBJ databases">
        <title>Egi l300058.</title>
        <authorList>
            <person name="Gao L."/>
            <person name="Fang B.-Z."/>
            <person name="Li W.-J."/>
        </authorList>
    </citation>
    <scope>NUCLEOTIDE SEQUENCE</scope>
    <source>
        <strain evidence="4">EGI L300058</strain>
    </source>
</reference>
<dbReference type="CDD" id="cd01949">
    <property type="entry name" value="GGDEF"/>
    <property type="match status" value="1"/>
</dbReference>
<dbReference type="InterPro" id="IPR000160">
    <property type="entry name" value="GGDEF_dom"/>
</dbReference>
<evidence type="ECO:0000259" key="3">
    <source>
        <dbReference type="PROSITE" id="PS50887"/>
    </source>
</evidence>
<dbReference type="InterPro" id="IPR043128">
    <property type="entry name" value="Rev_trsase/Diguanyl_cyclase"/>
</dbReference>
<dbReference type="PANTHER" id="PTHR45138">
    <property type="entry name" value="REGULATORY COMPONENTS OF SENSORY TRANSDUCTION SYSTEM"/>
    <property type="match status" value="1"/>
</dbReference>
<dbReference type="EC" id="2.7.7.65" evidence="4"/>
<proteinExistence type="predicted"/>
<feature type="transmembrane region" description="Helical" evidence="2">
    <location>
        <begin position="196"/>
        <end position="220"/>
    </location>
</feature>
<dbReference type="InterPro" id="IPR029787">
    <property type="entry name" value="Nucleotide_cyclase"/>
</dbReference>
<dbReference type="Proteomes" id="UP001172708">
    <property type="component" value="Unassembled WGS sequence"/>
</dbReference>